<dbReference type="EMBL" id="JWYV01000032">
    <property type="protein sequence ID" value="KKC97929.1"/>
    <property type="molecule type" value="Genomic_DNA"/>
</dbReference>
<dbReference type="Gene3D" id="3.40.1190.20">
    <property type="match status" value="1"/>
</dbReference>
<feature type="binding site" evidence="17">
    <location>
        <begin position="414"/>
        <end position="418"/>
    </location>
    <ligand>
        <name>AMP</name>
        <dbReference type="ChEBI" id="CHEBI:456215"/>
    </ligand>
</feature>
<evidence type="ECO:0000256" key="17">
    <source>
        <dbReference type="HAMAP-Rule" id="MF_01965"/>
    </source>
</evidence>
<keyword evidence="8 17" id="KW-0521">NADP</keyword>
<keyword evidence="6 17" id="KW-0547">Nucleotide-binding</keyword>
<feature type="domain" description="YjeF C-terminal" evidence="20">
    <location>
        <begin position="228"/>
        <end position="501"/>
    </location>
</feature>
<comment type="subunit">
    <text evidence="17">Homotetramer.</text>
</comment>
<feature type="binding site" evidence="18">
    <location>
        <begin position="132"/>
        <end position="138"/>
    </location>
    <ligand>
        <name>(6S)-NADPHX</name>
        <dbReference type="ChEBI" id="CHEBI:64076"/>
    </ligand>
</feature>
<evidence type="ECO:0000313" key="22">
    <source>
        <dbReference type="EMBL" id="KKC97929.1"/>
    </source>
</evidence>
<dbReference type="GO" id="GO:0110051">
    <property type="term" value="P:metabolite repair"/>
    <property type="evidence" value="ECO:0007669"/>
    <property type="project" value="TreeGrafter"/>
</dbReference>
<dbReference type="GO" id="GO:0052855">
    <property type="term" value="F:ADP-dependent NAD(P)H-hydrate dehydratase activity"/>
    <property type="evidence" value="ECO:0007669"/>
    <property type="project" value="UniProtKB-UniRule"/>
</dbReference>
<comment type="similarity">
    <text evidence="17">Belongs to the NnrD/CARKD family.</text>
</comment>
<feature type="binding site" evidence="18">
    <location>
        <position position="128"/>
    </location>
    <ligand>
        <name>K(+)</name>
        <dbReference type="ChEBI" id="CHEBI:29103"/>
    </ligand>
</feature>
<dbReference type="PANTHER" id="PTHR12592">
    <property type="entry name" value="ATP-DEPENDENT (S)-NAD(P)H-HYDRATE DEHYDRATASE FAMILY MEMBER"/>
    <property type="match status" value="1"/>
</dbReference>
<organism evidence="22 23">
    <name type="scientific">Photobacterium halotolerans</name>
    <dbReference type="NCBI Taxonomy" id="265726"/>
    <lineage>
        <taxon>Bacteria</taxon>
        <taxon>Pseudomonadati</taxon>
        <taxon>Pseudomonadota</taxon>
        <taxon>Gammaproteobacteria</taxon>
        <taxon>Vibrionales</taxon>
        <taxon>Vibrionaceae</taxon>
        <taxon>Photobacterium</taxon>
    </lineage>
</organism>
<dbReference type="FunFam" id="3.40.1190.20:FF:000017">
    <property type="entry name" value="Multifunctional fusion protein"/>
    <property type="match status" value="1"/>
</dbReference>
<dbReference type="EC" id="4.2.1.136" evidence="19"/>
<feature type="binding site" evidence="18">
    <location>
        <position position="65"/>
    </location>
    <ligand>
        <name>K(+)</name>
        <dbReference type="ChEBI" id="CHEBI:29103"/>
    </ligand>
</feature>
<evidence type="ECO:0000256" key="14">
    <source>
        <dbReference type="ARBA" id="ARBA00025153"/>
    </source>
</evidence>
<dbReference type="AlphaFoldDB" id="A0A0F5V8S6"/>
<dbReference type="Pfam" id="PF01256">
    <property type="entry name" value="Carb_kinase"/>
    <property type="match status" value="1"/>
</dbReference>
<dbReference type="Proteomes" id="UP000033633">
    <property type="component" value="Unassembled WGS sequence"/>
</dbReference>
<dbReference type="STRING" id="265726.KY46_21130"/>
<keyword evidence="5 18" id="KW-0479">Metal-binding</keyword>
<dbReference type="HAMAP" id="MF_01966">
    <property type="entry name" value="NADHX_epimerase"/>
    <property type="match status" value="1"/>
</dbReference>
<dbReference type="PROSITE" id="PS01049">
    <property type="entry name" value="YJEF_C_1"/>
    <property type="match status" value="1"/>
</dbReference>
<feature type="binding site" evidence="18">
    <location>
        <begin position="64"/>
        <end position="68"/>
    </location>
    <ligand>
        <name>(6S)-NADPHX</name>
        <dbReference type="ChEBI" id="CHEBI:64076"/>
    </ligand>
</feature>
<sequence>MTDQAFPTSAYRPEQVRLGEKQAAQQLDWPMYRLMENAGLAVFDCLQHYHDTAKHVLVCCGGGNNGGDGYVVARLAHEAGLNVTVWQLGEASRLLGDAALARDAWLACGGKIDTPKAHIDPAVDVIVDAILGTGLSGAVREDAAALIKTLNASGKPVIAVDIPSGLCADTGQTLGATVKAWQTVTFIGMKRGLLTGQAALYRGELNFAGLGVAEVFEQLQPACARVIQQDDVAAMLPPRSRTAHKGSYGRVLCLGGDQGMGGAIRLASEACARTGAGLTAAVTHTDNVLAIQTARPEIMAQGWQPGRDQANQQLSSRIGWADVVVLGPGLGQNIWGRALWTRYSEARQDLLLVLDADGLNLLAQTPDYKENRILTPHPGEAARLLNLTVADIEADRFAAAEQIQQRYGGVVVLKGAGTVVYDGRQYYVCLAGNPGMATGGMGDVLAGLIGGLLAQGLTLSQAGRAGVWIHSRAADLAAESGERGLLAGDLFAYIRQLINLR</sequence>
<keyword evidence="12 17" id="KW-0456">Lyase</keyword>
<evidence type="ECO:0000256" key="7">
    <source>
        <dbReference type="ARBA" id="ARBA00022840"/>
    </source>
</evidence>
<evidence type="ECO:0000256" key="6">
    <source>
        <dbReference type="ARBA" id="ARBA00022741"/>
    </source>
</evidence>
<dbReference type="NCBIfam" id="TIGR00196">
    <property type="entry name" value="yjeF_cterm"/>
    <property type="match status" value="1"/>
</dbReference>
<dbReference type="PROSITE" id="PS51383">
    <property type="entry name" value="YJEF_C_3"/>
    <property type="match status" value="1"/>
</dbReference>
<comment type="similarity">
    <text evidence="18">Belongs to the NnrE/AIBP family.</text>
</comment>
<name>A0A0F5V8S6_9GAMM</name>
<reference evidence="22 23" key="1">
    <citation type="submission" date="2014-12" db="EMBL/GenBank/DDBJ databases">
        <title>Mercury Reductase activity and rhizosphere competence traits in the genome of root associated Photobacterium halotolerans MELD1.</title>
        <authorList>
            <person name="Mathew D.C."/>
            <person name="Huang C.-C."/>
        </authorList>
    </citation>
    <scope>NUCLEOTIDE SEQUENCE [LARGE SCALE GENOMIC DNA]</scope>
    <source>
        <strain evidence="22 23">MELD1</strain>
    </source>
</reference>
<evidence type="ECO:0000256" key="2">
    <source>
        <dbReference type="ARBA" id="ARBA00000909"/>
    </source>
</evidence>
<evidence type="ECO:0000256" key="18">
    <source>
        <dbReference type="HAMAP-Rule" id="MF_01966"/>
    </source>
</evidence>
<dbReference type="CDD" id="cd01171">
    <property type="entry name" value="YXKO-related"/>
    <property type="match status" value="1"/>
</dbReference>
<comment type="function">
    <text evidence="14 19">Bifunctional enzyme that catalyzes the epimerization of the S- and R-forms of NAD(P)HX and the dehydration of the S-form of NAD(P)HX at the expense of ADP, which is converted to AMP. This allows the repair of both epimers of NAD(P)HX, a damaged form of NAD(P)H that is a result of enzymatic or heat-dependent hydration.</text>
</comment>
<dbReference type="EC" id="5.1.99.6" evidence="19"/>
<comment type="similarity">
    <text evidence="3 19">In the N-terminal section; belongs to the NnrE/AIBP family.</text>
</comment>
<evidence type="ECO:0000256" key="16">
    <source>
        <dbReference type="ARBA" id="ARBA00049209"/>
    </source>
</evidence>
<keyword evidence="13" id="KW-0511">Multifunctional enzyme</keyword>
<comment type="catalytic activity">
    <reaction evidence="16 17 19">
        <text>(6S)-NADPHX + ADP = AMP + phosphate + NADPH + H(+)</text>
        <dbReference type="Rhea" id="RHEA:32235"/>
        <dbReference type="ChEBI" id="CHEBI:15378"/>
        <dbReference type="ChEBI" id="CHEBI:43474"/>
        <dbReference type="ChEBI" id="CHEBI:57783"/>
        <dbReference type="ChEBI" id="CHEBI:64076"/>
        <dbReference type="ChEBI" id="CHEBI:456215"/>
        <dbReference type="ChEBI" id="CHEBI:456216"/>
        <dbReference type="EC" id="4.2.1.136"/>
    </reaction>
</comment>
<accession>A0A0F5V8S6</accession>
<dbReference type="PROSITE" id="PS01050">
    <property type="entry name" value="YJEF_C_2"/>
    <property type="match status" value="1"/>
</dbReference>
<dbReference type="PANTHER" id="PTHR12592:SF0">
    <property type="entry name" value="ATP-DEPENDENT (S)-NAD(P)H-HYDRATE DEHYDRATASE"/>
    <property type="match status" value="1"/>
</dbReference>
<keyword evidence="23" id="KW-1185">Reference proteome</keyword>
<evidence type="ECO:0000313" key="23">
    <source>
        <dbReference type="Proteomes" id="UP000033633"/>
    </source>
</evidence>
<dbReference type="SUPFAM" id="SSF53613">
    <property type="entry name" value="Ribokinase-like"/>
    <property type="match status" value="1"/>
</dbReference>
<dbReference type="Gene3D" id="3.40.50.10260">
    <property type="entry name" value="YjeF N-terminal domain"/>
    <property type="match status" value="1"/>
</dbReference>
<evidence type="ECO:0000256" key="1">
    <source>
        <dbReference type="ARBA" id="ARBA00000013"/>
    </source>
</evidence>
<dbReference type="PIRSF" id="PIRSF017184">
    <property type="entry name" value="Nnr"/>
    <property type="match status" value="1"/>
</dbReference>
<dbReference type="PROSITE" id="PS51385">
    <property type="entry name" value="YJEF_N"/>
    <property type="match status" value="1"/>
</dbReference>
<dbReference type="Pfam" id="PF03853">
    <property type="entry name" value="YjeF_N"/>
    <property type="match status" value="1"/>
</dbReference>
<dbReference type="InterPro" id="IPR017953">
    <property type="entry name" value="Carbohydrate_kinase_pred_CS"/>
</dbReference>
<feature type="domain" description="YjeF N-terminal" evidence="21">
    <location>
        <begin position="16"/>
        <end position="218"/>
    </location>
</feature>
<dbReference type="NCBIfam" id="TIGR00197">
    <property type="entry name" value="yjeF_nterm"/>
    <property type="match status" value="1"/>
</dbReference>
<evidence type="ECO:0000256" key="10">
    <source>
        <dbReference type="ARBA" id="ARBA00023027"/>
    </source>
</evidence>
<dbReference type="FunFam" id="3.40.50.10260:FF:000003">
    <property type="entry name" value="Multifunctional fusion protein"/>
    <property type="match status" value="1"/>
</dbReference>
<feature type="binding site" evidence="17">
    <location>
        <position position="442"/>
    </location>
    <ligand>
        <name>AMP</name>
        <dbReference type="ChEBI" id="CHEBI:456215"/>
    </ligand>
</feature>
<feature type="binding site" evidence="18">
    <location>
        <position position="161"/>
    </location>
    <ligand>
        <name>(6S)-NADPHX</name>
        <dbReference type="ChEBI" id="CHEBI:64076"/>
    </ligand>
</feature>
<dbReference type="InterPro" id="IPR004443">
    <property type="entry name" value="YjeF_N_dom"/>
</dbReference>
<evidence type="ECO:0000256" key="11">
    <source>
        <dbReference type="ARBA" id="ARBA00023235"/>
    </source>
</evidence>
<keyword evidence="11 18" id="KW-0413">Isomerase</keyword>
<comment type="catalytic activity">
    <reaction evidence="1 18 19">
        <text>(6R)-NADHX = (6S)-NADHX</text>
        <dbReference type="Rhea" id="RHEA:32215"/>
        <dbReference type="ChEBI" id="CHEBI:64074"/>
        <dbReference type="ChEBI" id="CHEBI:64075"/>
        <dbReference type="EC" id="5.1.99.6"/>
    </reaction>
</comment>
<evidence type="ECO:0000256" key="12">
    <source>
        <dbReference type="ARBA" id="ARBA00023239"/>
    </source>
</evidence>
<evidence type="ECO:0000256" key="15">
    <source>
        <dbReference type="ARBA" id="ARBA00048238"/>
    </source>
</evidence>
<feature type="binding site" evidence="17">
    <location>
        <position position="443"/>
    </location>
    <ligand>
        <name>(6S)-NADPHX</name>
        <dbReference type="ChEBI" id="CHEBI:64076"/>
    </ligand>
</feature>
<dbReference type="PATRIC" id="fig|265726.11.peg.3318"/>
<feature type="binding site" evidence="17">
    <location>
        <position position="377"/>
    </location>
    <ligand>
        <name>(6S)-NADPHX</name>
        <dbReference type="ChEBI" id="CHEBI:64076"/>
    </ligand>
</feature>
<evidence type="ECO:0000259" key="21">
    <source>
        <dbReference type="PROSITE" id="PS51385"/>
    </source>
</evidence>
<evidence type="ECO:0000259" key="20">
    <source>
        <dbReference type="PROSITE" id="PS51383"/>
    </source>
</evidence>
<evidence type="ECO:0000256" key="13">
    <source>
        <dbReference type="ARBA" id="ARBA00023268"/>
    </source>
</evidence>
<comment type="caution">
    <text evidence="18">Lacks conserved residue(s) required for the propagation of feature annotation.</text>
</comment>
<feature type="binding site" evidence="18">
    <location>
        <position position="164"/>
    </location>
    <ligand>
        <name>K(+)</name>
        <dbReference type="ChEBI" id="CHEBI:29103"/>
    </ligand>
</feature>
<dbReference type="GO" id="GO:0046496">
    <property type="term" value="P:nicotinamide nucleotide metabolic process"/>
    <property type="evidence" value="ECO:0007669"/>
    <property type="project" value="UniProtKB-UniRule"/>
</dbReference>
<comment type="function">
    <text evidence="17">Catalyzes the dehydration of the S-form of NAD(P)HX at the expense of ADP, which is converted to AMP. Together with NAD(P)HX epimerase, which catalyzes the epimerization of the S- and R-forms, the enzyme allows the repair of both epimers of NAD(P)HX, a damaged form of NAD(P)H that is a result of enzymatic or heat-dependent hydration.</text>
</comment>
<dbReference type="GO" id="GO:0052856">
    <property type="term" value="F:NAD(P)HX epimerase activity"/>
    <property type="evidence" value="ECO:0007669"/>
    <property type="project" value="UniProtKB-UniRule"/>
</dbReference>
<dbReference type="GO" id="GO:0046872">
    <property type="term" value="F:metal ion binding"/>
    <property type="evidence" value="ECO:0007669"/>
    <property type="project" value="UniProtKB-UniRule"/>
</dbReference>
<dbReference type="GO" id="GO:0005524">
    <property type="term" value="F:ATP binding"/>
    <property type="evidence" value="ECO:0007669"/>
    <property type="project" value="UniProtKB-UniRule"/>
</dbReference>
<dbReference type="RefSeq" id="WP_046222542.1">
    <property type="nucleotide sequence ID" value="NZ_JWYV01000032.1"/>
</dbReference>
<evidence type="ECO:0000256" key="4">
    <source>
        <dbReference type="ARBA" id="ARBA00009524"/>
    </source>
</evidence>
<proteinExistence type="inferred from homology"/>
<evidence type="ECO:0000256" key="9">
    <source>
        <dbReference type="ARBA" id="ARBA00022958"/>
    </source>
</evidence>
<keyword evidence="10 17" id="KW-0520">NAD</keyword>
<dbReference type="InterPro" id="IPR000631">
    <property type="entry name" value="CARKD"/>
</dbReference>
<dbReference type="InterPro" id="IPR029056">
    <property type="entry name" value="Ribokinase-like"/>
</dbReference>
<evidence type="ECO:0000256" key="5">
    <source>
        <dbReference type="ARBA" id="ARBA00022723"/>
    </source>
</evidence>
<feature type="binding site" evidence="17">
    <location>
        <position position="263"/>
    </location>
    <ligand>
        <name>(6S)-NADPHX</name>
        <dbReference type="ChEBI" id="CHEBI:64076"/>
    </ligand>
</feature>
<comment type="caution">
    <text evidence="22">The sequence shown here is derived from an EMBL/GenBank/DDBJ whole genome shotgun (WGS) entry which is preliminary data.</text>
</comment>
<evidence type="ECO:0000256" key="19">
    <source>
        <dbReference type="PIRNR" id="PIRNR017184"/>
    </source>
</evidence>
<dbReference type="InterPro" id="IPR030677">
    <property type="entry name" value="Nnr"/>
</dbReference>
<keyword evidence="9 18" id="KW-0630">Potassium</keyword>
<dbReference type="InterPro" id="IPR036652">
    <property type="entry name" value="YjeF_N_dom_sf"/>
</dbReference>
<dbReference type="OrthoDB" id="9806925at2"/>
<feature type="binding site" evidence="17">
    <location>
        <position position="329"/>
    </location>
    <ligand>
        <name>(6S)-NADPHX</name>
        <dbReference type="ChEBI" id="CHEBI:64076"/>
    </ligand>
</feature>
<comment type="similarity">
    <text evidence="4 19">In the C-terminal section; belongs to the NnrD/CARKD family.</text>
</comment>
<dbReference type="HAMAP" id="MF_01965">
    <property type="entry name" value="NADHX_dehydratase"/>
    <property type="match status" value="1"/>
</dbReference>
<comment type="cofactor">
    <cofactor evidence="17">
        <name>Mg(2+)</name>
        <dbReference type="ChEBI" id="CHEBI:18420"/>
    </cofactor>
</comment>
<keyword evidence="7 17" id="KW-0067">ATP-binding</keyword>
<comment type="cofactor">
    <cofactor evidence="18 19">
        <name>K(+)</name>
        <dbReference type="ChEBI" id="CHEBI:29103"/>
    </cofactor>
    <text evidence="18 19">Binds 1 potassium ion per subunit.</text>
</comment>
<dbReference type="SUPFAM" id="SSF64153">
    <property type="entry name" value="YjeF N-terminal domain-like"/>
    <property type="match status" value="1"/>
</dbReference>
<comment type="function">
    <text evidence="18">Catalyzes the epimerization of the S- and R-forms of NAD(P)HX, a damaged form of NAD(P)H that is a result of enzymatic or heat-dependent hydration. This is a prerequisite for the S-specific NAD(P)H-hydrate dehydratase to allow the repair of both epimers of NAD(P)HX.</text>
</comment>
<evidence type="ECO:0000256" key="8">
    <source>
        <dbReference type="ARBA" id="ARBA00022857"/>
    </source>
</evidence>
<evidence type="ECO:0000256" key="3">
    <source>
        <dbReference type="ARBA" id="ARBA00006001"/>
    </source>
</evidence>
<comment type="catalytic activity">
    <reaction evidence="15 17 19">
        <text>(6S)-NADHX + ADP = AMP + phosphate + NADH + H(+)</text>
        <dbReference type="Rhea" id="RHEA:32223"/>
        <dbReference type="ChEBI" id="CHEBI:15378"/>
        <dbReference type="ChEBI" id="CHEBI:43474"/>
        <dbReference type="ChEBI" id="CHEBI:57945"/>
        <dbReference type="ChEBI" id="CHEBI:64074"/>
        <dbReference type="ChEBI" id="CHEBI:456215"/>
        <dbReference type="ChEBI" id="CHEBI:456216"/>
        <dbReference type="EC" id="4.2.1.136"/>
    </reaction>
</comment>
<protein>
    <recommendedName>
        <fullName evidence="19">Bifunctional NAD(P)H-hydrate repair enzyme</fullName>
    </recommendedName>
    <alternativeName>
        <fullName evidence="19">Nicotinamide nucleotide repair protein</fullName>
    </alternativeName>
    <domain>
        <recommendedName>
            <fullName evidence="19">ADP-dependent (S)-NAD(P)H-hydrate dehydratase</fullName>
            <ecNumber evidence="19">4.2.1.136</ecNumber>
        </recommendedName>
        <alternativeName>
            <fullName evidence="19">ADP-dependent NAD(P)HX dehydratase</fullName>
        </alternativeName>
    </domain>
    <domain>
        <recommendedName>
            <fullName evidence="19">NAD(P)H-hydrate epimerase</fullName>
            <ecNumber evidence="19">5.1.99.6</ecNumber>
        </recommendedName>
    </domain>
</protein>
<gene>
    <name evidence="17" type="primary">nnrD</name>
    <name evidence="18" type="synonym">nnrE</name>
    <name evidence="22" type="ORF">KY46_21130</name>
</gene>
<comment type="catalytic activity">
    <reaction evidence="2 18 19">
        <text>(6R)-NADPHX = (6S)-NADPHX</text>
        <dbReference type="Rhea" id="RHEA:32227"/>
        <dbReference type="ChEBI" id="CHEBI:64076"/>
        <dbReference type="ChEBI" id="CHEBI:64077"/>
        <dbReference type="EC" id="5.1.99.6"/>
    </reaction>
</comment>